<protein>
    <submittedName>
        <fullName evidence="1">Uncharacterized protein</fullName>
    </submittedName>
</protein>
<accession>A0A8S5Q2I1</accession>
<reference evidence="1" key="1">
    <citation type="journal article" date="2021" name="Proc. Natl. Acad. Sci. U.S.A.">
        <title>A Catalog of Tens of Thousands of Viruses from Human Metagenomes Reveals Hidden Associations with Chronic Diseases.</title>
        <authorList>
            <person name="Tisza M.J."/>
            <person name="Buck C.B."/>
        </authorList>
    </citation>
    <scope>NUCLEOTIDE SEQUENCE</scope>
    <source>
        <strain evidence="1">CtKHH22</strain>
    </source>
</reference>
<name>A0A8S5Q2I1_9CAUD</name>
<dbReference type="EMBL" id="BK015563">
    <property type="protein sequence ID" value="DAE13033.1"/>
    <property type="molecule type" value="Genomic_DNA"/>
</dbReference>
<sequence>MNRYAELKKKHQKELNRLPMKATFGKEQFKKMMEEWGLTTNAEDISKIDMLVGGCYCLKKDTHLFEEHFQRTQKELEEFLKDDDNLKSAFQYEFANHECGYTYTPQDALPPLNLTYEEVEKNERLNKVFKEAWCEYLDICE</sequence>
<evidence type="ECO:0000313" key="1">
    <source>
        <dbReference type="EMBL" id="DAE13033.1"/>
    </source>
</evidence>
<dbReference type="Pfam" id="PF24692">
    <property type="entry name" value="DUF7659"/>
    <property type="match status" value="1"/>
</dbReference>
<proteinExistence type="predicted"/>
<organism evidence="1">
    <name type="scientific">Siphoviridae sp. ctKHH22</name>
    <dbReference type="NCBI Taxonomy" id="2825439"/>
    <lineage>
        <taxon>Viruses</taxon>
        <taxon>Duplodnaviria</taxon>
        <taxon>Heunggongvirae</taxon>
        <taxon>Uroviricota</taxon>
        <taxon>Caudoviricetes</taxon>
    </lineage>
</organism>
<dbReference type="InterPro" id="IPR056076">
    <property type="entry name" value="DUF7659"/>
</dbReference>